<evidence type="ECO:0000313" key="4">
    <source>
        <dbReference type="Proteomes" id="UP000011082"/>
    </source>
</evidence>
<dbReference type="GeneID" id="19881412"/>
<dbReference type="RefSeq" id="XP_007604147.1">
    <property type="nucleotide sequence ID" value="XM_007604085.1"/>
</dbReference>
<accession>L2GN88</accession>
<sequence>MKASTQVKSIARILFLSLMLMEFVFASRRKHKKKKNPTVTNGSDSSLASSPSSSSLASNGNCTIRSNFHSITQLFPPTFKNNAFRMRLSDGYIINAQDHENSACQDCIRNAKTLEHLFGMFRIFNVEHYKPFFDFILYTLPQSSDKSVEVMVVQADDAEWYLPVRNGGENSRIAFIRMQDKNEDKNYHTYKTRWSVLPFFTKQNHPKSFLVFVDNFDIFENLESKRLTFFRINVRSLEFIIGLRSCLEEKKSRTPTR</sequence>
<feature type="compositionally biased region" description="Low complexity" evidence="1">
    <location>
        <begin position="43"/>
        <end position="58"/>
    </location>
</feature>
<dbReference type="EMBL" id="JH370133">
    <property type="protein sequence ID" value="ELA42296.1"/>
    <property type="molecule type" value="Genomic_DNA"/>
</dbReference>
<organism evidence="3 4">
    <name type="scientific">Vittaforma corneae (strain ATCC 50505)</name>
    <name type="common">Microsporidian parasite</name>
    <name type="synonym">Nosema corneum</name>
    <dbReference type="NCBI Taxonomy" id="993615"/>
    <lineage>
        <taxon>Eukaryota</taxon>
        <taxon>Fungi</taxon>
        <taxon>Fungi incertae sedis</taxon>
        <taxon>Microsporidia</taxon>
        <taxon>Nosematidae</taxon>
        <taxon>Vittaforma</taxon>
    </lineage>
</organism>
<dbReference type="AlphaFoldDB" id="L2GN88"/>
<keyword evidence="2" id="KW-0732">Signal</keyword>
<dbReference type="InParanoid" id="L2GN88"/>
<feature type="chain" id="PRO_5003960141" evidence="2">
    <location>
        <begin position="27"/>
        <end position="257"/>
    </location>
</feature>
<feature type="signal peptide" evidence="2">
    <location>
        <begin position="1"/>
        <end position="26"/>
    </location>
</feature>
<dbReference type="VEuPathDB" id="MicrosporidiaDB:VICG_00696"/>
<feature type="region of interest" description="Disordered" evidence="1">
    <location>
        <begin position="32"/>
        <end position="58"/>
    </location>
</feature>
<dbReference type="HOGENOM" id="CLU_1082589_0_0_1"/>
<evidence type="ECO:0000256" key="1">
    <source>
        <dbReference type="SAM" id="MobiDB-lite"/>
    </source>
</evidence>
<gene>
    <name evidence="3" type="ORF">VICG_00696</name>
</gene>
<dbReference type="Proteomes" id="UP000011082">
    <property type="component" value="Unassembled WGS sequence"/>
</dbReference>
<name>L2GN88_VITCO</name>
<proteinExistence type="predicted"/>
<reference evidence="4" key="1">
    <citation type="submission" date="2011-05" db="EMBL/GenBank/DDBJ databases">
        <title>The genome sequence of Vittaforma corneae strain ATCC 50505.</title>
        <authorList>
            <consortium name="The Broad Institute Genome Sequencing Platform"/>
            <person name="Cuomo C."/>
            <person name="Didier E."/>
            <person name="Bowers L."/>
            <person name="Young S.K."/>
            <person name="Zeng Q."/>
            <person name="Gargeya S."/>
            <person name="Fitzgerald M."/>
            <person name="Haas B."/>
            <person name="Abouelleil A."/>
            <person name="Alvarado L."/>
            <person name="Arachchi H.M."/>
            <person name="Berlin A."/>
            <person name="Chapman S.B."/>
            <person name="Gearin G."/>
            <person name="Goldberg J."/>
            <person name="Griggs A."/>
            <person name="Gujja S."/>
            <person name="Hansen M."/>
            <person name="Heiman D."/>
            <person name="Howarth C."/>
            <person name="Larimer J."/>
            <person name="Lui A."/>
            <person name="MacDonald P.J.P."/>
            <person name="McCowen C."/>
            <person name="Montmayeur A."/>
            <person name="Murphy C."/>
            <person name="Neiman D."/>
            <person name="Pearson M."/>
            <person name="Priest M."/>
            <person name="Roberts A."/>
            <person name="Saif S."/>
            <person name="Shea T."/>
            <person name="Sisk P."/>
            <person name="Stolte C."/>
            <person name="Sykes S."/>
            <person name="Wortman J."/>
            <person name="Nusbaum C."/>
            <person name="Birren B."/>
        </authorList>
    </citation>
    <scope>NUCLEOTIDE SEQUENCE [LARGE SCALE GENOMIC DNA]</scope>
    <source>
        <strain evidence="4">ATCC 50505</strain>
    </source>
</reference>
<evidence type="ECO:0000313" key="3">
    <source>
        <dbReference type="EMBL" id="ELA42296.1"/>
    </source>
</evidence>
<evidence type="ECO:0000256" key="2">
    <source>
        <dbReference type="SAM" id="SignalP"/>
    </source>
</evidence>
<protein>
    <submittedName>
        <fullName evidence="3">Uncharacterized protein</fullName>
    </submittedName>
</protein>
<keyword evidence="4" id="KW-1185">Reference proteome</keyword>